<dbReference type="EMBL" id="OZ019910">
    <property type="protein sequence ID" value="CAK9210735.1"/>
    <property type="molecule type" value="Genomic_DNA"/>
</dbReference>
<dbReference type="Proteomes" id="UP001497512">
    <property type="component" value="Chromosome 18"/>
</dbReference>
<gene>
    <name evidence="1" type="ORF">CSSPTR1EN2_LOCUS10308</name>
</gene>
<reference evidence="1" key="1">
    <citation type="submission" date="2024-02" db="EMBL/GenBank/DDBJ databases">
        <authorList>
            <consortium name="ELIXIR-Norway"/>
            <consortium name="Elixir Norway"/>
        </authorList>
    </citation>
    <scope>NUCLEOTIDE SEQUENCE</scope>
</reference>
<protein>
    <submittedName>
        <fullName evidence="1">Uncharacterized protein</fullName>
    </submittedName>
</protein>
<sequence>MAGPLKNFGKVRLKELPGYLKKSVKSFNKAKLLEHTWSFLYNYNENYIMTGSIRPLNDVLIVVGILSYAVGWPTELRHLRHAEETAAKKQH</sequence>
<evidence type="ECO:0000313" key="2">
    <source>
        <dbReference type="Proteomes" id="UP001497512"/>
    </source>
</evidence>
<organism evidence="1 2">
    <name type="scientific">Sphagnum troendelagicum</name>
    <dbReference type="NCBI Taxonomy" id="128251"/>
    <lineage>
        <taxon>Eukaryota</taxon>
        <taxon>Viridiplantae</taxon>
        <taxon>Streptophyta</taxon>
        <taxon>Embryophyta</taxon>
        <taxon>Bryophyta</taxon>
        <taxon>Sphagnophytina</taxon>
        <taxon>Sphagnopsida</taxon>
        <taxon>Sphagnales</taxon>
        <taxon>Sphagnaceae</taxon>
        <taxon>Sphagnum</taxon>
    </lineage>
</organism>
<accession>A0ABP0U1Z9</accession>
<evidence type="ECO:0000313" key="1">
    <source>
        <dbReference type="EMBL" id="CAK9210735.1"/>
    </source>
</evidence>
<name>A0ABP0U1Z9_9BRYO</name>
<keyword evidence="2" id="KW-1185">Reference proteome</keyword>
<dbReference type="PANTHER" id="PTHR36059:SF2">
    <property type="entry name" value="OS02G0175800 PROTEIN"/>
    <property type="match status" value="1"/>
</dbReference>
<dbReference type="PANTHER" id="PTHR36059">
    <property type="entry name" value="OS02G0175800 PROTEIN"/>
    <property type="match status" value="1"/>
</dbReference>
<proteinExistence type="predicted"/>